<dbReference type="Proteomes" id="UP001165083">
    <property type="component" value="Unassembled WGS sequence"/>
</dbReference>
<evidence type="ECO:0000256" key="2">
    <source>
        <dbReference type="SAM" id="MobiDB-lite"/>
    </source>
</evidence>
<gene>
    <name evidence="3" type="ORF">Plil01_001421600</name>
</gene>
<comment type="caution">
    <text evidence="3">The sequence shown here is derived from an EMBL/GenBank/DDBJ whole genome shotgun (WGS) entry which is preliminary data.</text>
</comment>
<evidence type="ECO:0000313" key="3">
    <source>
        <dbReference type="EMBL" id="GMF33378.1"/>
    </source>
</evidence>
<keyword evidence="4" id="KW-1185">Reference proteome</keyword>
<evidence type="ECO:0000256" key="1">
    <source>
        <dbReference type="SAM" id="Coils"/>
    </source>
</evidence>
<sequence length="170" mass="19051">MTNWLQLYTDDGTHAGAREEEGGAAGAAENQSCQAQRTSRRCTCKNLEAAITASKRPGYFAYFEQPEHLKNVLRTGEMQRFQEQIVHLQKQIDQLTEKIEKSAEGQDVGHTGTTINSLKHWLATYGTPKQQSTSDLYTVFTPDKKVYGGTAHYSAFRTQSSTMKKGRLTK</sequence>
<dbReference type="OrthoDB" id="185884at2759"/>
<dbReference type="EMBL" id="BSXW01001073">
    <property type="protein sequence ID" value="GMF33378.1"/>
    <property type="molecule type" value="Genomic_DNA"/>
</dbReference>
<accession>A0A9W6X802</accession>
<proteinExistence type="predicted"/>
<evidence type="ECO:0000313" key="4">
    <source>
        <dbReference type="Proteomes" id="UP001165083"/>
    </source>
</evidence>
<organism evidence="3 4">
    <name type="scientific">Phytophthora lilii</name>
    <dbReference type="NCBI Taxonomy" id="2077276"/>
    <lineage>
        <taxon>Eukaryota</taxon>
        <taxon>Sar</taxon>
        <taxon>Stramenopiles</taxon>
        <taxon>Oomycota</taxon>
        <taxon>Peronosporomycetes</taxon>
        <taxon>Peronosporales</taxon>
        <taxon>Peronosporaceae</taxon>
        <taxon>Phytophthora</taxon>
    </lineage>
</organism>
<feature type="coiled-coil region" evidence="1">
    <location>
        <begin position="78"/>
        <end position="105"/>
    </location>
</feature>
<feature type="region of interest" description="Disordered" evidence="2">
    <location>
        <begin position="1"/>
        <end position="32"/>
    </location>
</feature>
<reference evidence="3" key="1">
    <citation type="submission" date="2023-04" db="EMBL/GenBank/DDBJ databases">
        <title>Phytophthora lilii NBRC 32176.</title>
        <authorList>
            <person name="Ichikawa N."/>
            <person name="Sato H."/>
            <person name="Tonouchi N."/>
        </authorList>
    </citation>
    <scope>NUCLEOTIDE SEQUENCE</scope>
    <source>
        <strain evidence="3">NBRC 32176</strain>
    </source>
</reference>
<name>A0A9W6X802_9STRA</name>
<feature type="compositionally biased region" description="Basic and acidic residues" evidence="2">
    <location>
        <begin position="11"/>
        <end position="21"/>
    </location>
</feature>
<keyword evidence="1" id="KW-0175">Coiled coil</keyword>
<dbReference type="AlphaFoldDB" id="A0A9W6X802"/>
<protein>
    <submittedName>
        <fullName evidence="3">Unnamed protein product</fullName>
    </submittedName>
</protein>